<protein>
    <recommendedName>
        <fullName evidence="3">Glycosyl transferase family 2</fullName>
    </recommendedName>
</protein>
<evidence type="ECO:0000313" key="1">
    <source>
        <dbReference type="EMBL" id="SIS85746.1"/>
    </source>
</evidence>
<dbReference type="InterPro" id="IPR029044">
    <property type="entry name" value="Nucleotide-diphossugar_trans"/>
</dbReference>
<evidence type="ECO:0000313" key="2">
    <source>
        <dbReference type="Proteomes" id="UP000186156"/>
    </source>
</evidence>
<accession>A0A1N7MHZ4</accession>
<dbReference type="EMBL" id="FTOO01000005">
    <property type="protein sequence ID" value="SIS85746.1"/>
    <property type="molecule type" value="Genomic_DNA"/>
</dbReference>
<sequence length="262" mass="28260">MANVRDVACALGARDEAGRIANVLRQLARAGIRRIALCANGCRDATLDEARTTAEALALELAPVEFREALGHDAPRAIAAMQAWRRWPDAPGVLMVDADWQGGFGPMLAEFLRDALANPGAITGVSGHVRDPDLDRRWQDIARLAGSPPSLRPFLLPQYVPLCTFARVSPRFVASPGLFFALTRRAGTPWRVYGAWDGRLLGNPIRGAEVAARVVAMLREDACAAEAILTGCAASAPPLCPGERAWPDVEAWMSCIRWEGSP</sequence>
<proteinExistence type="predicted"/>
<organism evidence="1 2">
    <name type="scientific">Alicyclobacillus vulcanalis</name>
    <dbReference type="NCBI Taxonomy" id="252246"/>
    <lineage>
        <taxon>Bacteria</taxon>
        <taxon>Bacillati</taxon>
        <taxon>Bacillota</taxon>
        <taxon>Bacilli</taxon>
        <taxon>Bacillales</taxon>
        <taxon>Alicyclobacillaceae</taxon>
        <taxon>Alicyclobacillus</taxon>
    </lineage>
</organism>
<reference evidence="2" key="1">
    <citation type="submission" date="2017-01" db="EMBL/GenBank/DDBJ databases">
        <authorList>
            <person name="Varghese N."/>
            <person name="Submissions S."/>
        </authorList>
    </citation>
    <scope>NUCLEOTIDE SEQUENCE [LARGE SCALE GENOMIC DNA]</scope>
    <source>
        <strain evidence="2">DSM 16176</strain>
    </source>
</reference>
<keyword evidence="2" id="KW-1185">Reference proteome</keyword>
<gene>
    <name evidence="1" type="ORF">SAMN05421799_105167</name>
</gene>
<evidence type="ECO:0008006" key="3">
    <source>
        <dbReference type="Google" id="ProtNLM"/>
    </source>
</evidence>
<dbReference type="OrthoDB" id="2902148at2"/>
<dbReference type="AlphaFoldDB" id="A0A1N7MHZ4"/>
<dbReference type="RefSeq" id="WP_076346734.1">
    <property type="nucleotide sequence ID" value="NZ_FTOO01000005.1"/>
</dbReference>
<name>A0A1N7MHZ4_9BACL</name>
<dbReference type="SUPFAM" id="SSF53448">
    <property type="entry name" value="Nucleotide-diphospho-sugar transferases"/>
    <property type="match status" value="1"/>
</dbReference>
<dbReference type="STRING" id="252246.SAMN05421799_105167"/>
<dbReference type="Proteomes" id="UP000186156">
    <property type="component" value="Unassembled WGS sequence"/>
</dbReference>